<protein>
    <submittedName>
        <fullName evidence="2">Hypothetical_protein</fullName>
    </submittedName>
</protein>
<dbReference type="EMBL" id="CATOUU010000038">
    <property type="protein sequence ID" value="CAI9913889.1"/>
    <property type="molecule type" value="Genomic_DNA"/>
</dbReference>
<proteinExistence type="predicted"/>
<sequence length="304" mass="34163">MFVLSPQAVHVLFADEQKLIPLQTQVYVRLFETEFAGHLKHVSEKLNESTPQVHAPPESKAPEVVHQHTPATISWPVTEHLQTPLFRTVLAGWHTHAAPTKTEFAGQLQSPATRGRPDVHLQVYETESNAESASQWQTPFVSQAPRGHGQVRPTANALGARGPFEIPEKEIPLWETDPAPVTLKTNAQAFAAPFMTREKRIASMETAAWASQTRPYTSFPERAPERLTFLIERASVWTSTSAQPFKEVAWKANEEFSMWQVASWCARPKKVLVWAPTTSNLVWFRTSLVVILKVRPQNAESASY</sequence>
<evidence type="ECO:0000313" key="1">
    <source>
        <dbReference type="EMBL" id="CAI9913889.1"/>
    </source>
</evidence>
<name>A0AA86N7J8_9EUKA</name>
<dbReference type="EMBL" id="CAXDID020000437">
    <property type="protein sequence ID" value="CAL6091647.1"/>
    <property type="molecule type" value="Genomic_DNA"/>
</dbReference>
<evidence type="ECO:0000313" key="2">
    <source>
        <dbReference type="EMBL" id="CAL6091647.1"/>
    </source>
</evidence>
<accession>A0AA86N7J8</accession>
<gene>
    <name evidence="1" type="ORF">HINF_LOCUS1534</name>
    <name evidence="2" type="ORF">HINF_LOCUS65887</name>
</gene>
<comment type="caution">
    <text evidence="1">The sequence shown here is derived from an EMBL/GenBank/DDBJ whole genome shotgun (WGS) entry which is preliminary data.</text>
</comment>
<evidence type="ECO:0000313" key="3">
    <source>
        <dbReference type="Proteomes" id="UP001642409"/>
    </source>
</evidence>
<dbReference type="AlphaFoldDB" id="A0AA86N7J8"/>
<keyword evidence="3" id="KW-1185">Reference proteome</keyword>
<organism evidence="1">
    <name type="scientific">Hexamita inflata</name>
    <dbReference type="NCBI Taxonomy" id="28002"/>
    <lineage>
        <taxon>Eukaryota</taxon>
        <taxon>Metamonada</taxon>
        <taxon>Diplomonadida</taxon>
        <taxon>Hexamitidae</taxon>
        <taxon>Hexamitinae</taxon>
        <taxon>Hexamita</taxon>
    </lineage>
</organism>
<reference evidence="2 3" key="2">
    <citation type="submission" date="2024-07" db="EMBL/GenBank/DDBJ databases">
        <authorList>
            <person name="Akdeniz Z."/>
        </authorList>
    </citation>
    <scope>NUCLEOTIDE SEQUENCE [LARGE SCALE GENOMIC DNA]</scope>
</reference>
<dbReference type="Proteomes" id="UP001642409">
    <property type="component" value="Unassembled WGS sequence"/>
</dbReference>
<reference evidence="1" key="1">
    <citation type="submission" date="2023-06" db="EMBL/GenBank/DDBJ databases">
        <authorList>
            <person name="Kurt Z."/>
        </authorList>
    </citation>
    <scope>NUCLEOTIDE SEQUENCE</scope>
</reference>